<dbReference type="AlphaFoldDB" id="A0A023WZA1"/>
<sequence length="61" mass="6588">MDFLQGRNGKVAIIALLGADRKPQTRQRATSTRSWPRGAATTALADGDDHVRMSGFCIETA</sequence>
<dbReference type="EMBL" id="CP007509">
    <property type="protein sequence ID" value="AHY45134.1"/>
    <property type="molecule type" value="Genomic_DNA"/>
</dbReference>
<dbReference type="PATRIC" id="fig|316.97.peg.3766"/>
<dbReference type="Proteomes" id="UP000025238">
    <property type="component" value="Chromosome"/>
</dbReference>
<evidence type="ECO:0000313" key="1">
    <source>
        <dbReference type="EMBL" id="AHY45134.1"/>
    </source>
</evidence>
<gene>
    <name evidence="1" type="ORF">UIB01_18875</name>
</gene>
<dbReference type="KEGG" id="pstu:UIB01_18875"/>
<accession>A0A023WZA1</accession>
<name>A0A023WZA1_STUST</name>
<reference evidence="1 2" key="1">
    <citation type="submission" date="2014-03" db="EMBL/GenBank/DDBJ databases">
        <title>Complete genome sequence of Pseudomonas stutzeri 19SMN4.</title>
        <authorList>
            <person name="Brunet-Galmes I."/>
            <person name="Nogales B."/>
            <person name="Busquets A."/>
            <person name="Pena A."/>
            <person name="Gomila M."/>
            <person name="Garcia-Valdes E."/>
            <person name="Lalucat J."/>
            <person name="Bennasar A."/>
            <person name="Bosch R."/>
        </authorList>
    </citation>
    <scope>NUCLEOTIDE SEQUENCE [LARGE SCALE GENOMIC DNA]</scope>
    <source>
        <strain evidence="1 2">19SMN4</strain>
    </source>
</reference>
<organism evidence="1 2">
    <name type="scientific">Stutzerimonas stutzeri</name>
    <name type="common">Pseudomonas stutzeri</name>
    <dbReference type="NCBI Taxonomy" id="316"/>
    <lineage>
        <taxon>Bacteria</taxon>
        <taxon>Pseudomonadati</taxon>
        <taxon>Pseudomonadota</taxon>
        <taxon>Gammaproteobacteria</taxon>
        <taxon>Pseudomonadales</taxon>
        <taxon>Pseudomonadaceae</taxon>
        <taxon>Stutzerimonas</taxon>
    </lineage>
</organism>
<proteinExistence type="predicted"/>
<evidence type="ECO:0000313" key="2">
    <source>
        <dbReference type="Proteomes" id="UP000025238"/>
    </source>
</evidence>
<protein>
    <submittedName>
        <fullName evidence="1">Uncharacterized protein</fullName>
    </submittedName>
</protein>